<sequence length="204" mass="23200">MSEEIQSEEQFQGLQDDIDQENDNGDKDLSEKEDRAIKTQDGLEGAELEDIQERDGKDGGGDGDNDEEDCDDNVEDGVGKVNPIDSGSCWGSFSIVGGHHPLKIRALLIQQGTIKPPQDQEGSHRSREQERKEVVEDRSIRALLYTQHKNKGFRGLRQDKDSTKIKGQKSRRYRIKRLRTIRKKSRAVEQDRKAENSGVRIKEQ</sequence>
<evidence type="ECO:0000256" key="1">
    <source>
        <dbReference type="SAM" id="MobiDB-lite"/>
    </source>
</evidence>
<feature type="compositionally biased region" description="Basic and acidic residues" evidence="1">
    <location>
        <begin position="24"/>
        <end position="38"/>
    </location>
</feature>
<accession>A0AAV0B9R8</accession>
<feature type="compositionally biased region" description="Basic and acidic residues" evidence="1">
    <location>
        <begin position="121"/>
        <end position="136"/>
    </location>
</feature>
<keyword evidence="3" id="KW-1185">Reference proteome</keyword>
<dbReference type="Proteomes" id="UP001153365">
    <property type="component" value="Unassembled WGS sequence"/>
</dbReference>
<feature type="region of interest" description="Disordered" evidence="1">
    <location>
        <begin position="151"/>
        <end position="204"/>
    </location>
</feature>
<organism evidence="2 3">
    <name type="scientific">Phakopsora pachyrhizi</name>
    <name type="common">Asian soybean rust disease fungus</name>
    <dbReference type="NCBI Taxonomy" id="170000"/>
    <lineage>
        <taxon>Eukaryota</taxon>
        <taxon>Fungi</taxon>
        <taxon>Dikarya</taxon>
        <taxon>Basidiomycota</taxon>
        <taxon>Pucciniomycotina</taxon>
        <taxon>Pucciniomycetes</taxon>
        <taxon>Pucciniales</taxon>
        <taxon>Phakopsoraceae</taxon>
        <taxon>Phakopsora</taxon>
    </lineage>
</organism>
<feature type="region of interest" description="Disordered" evidence="1">
    <location>
        <begin position="109"/>
        <end position="136"/>
    </location>
</feature>
<evidence type="ECO:0000313" key="3">
    <source>
        <dbReference type="Proteomes" id="UP001153365"/>
    </source>
</evidence>
<feature type="region of interest" description="Disordered" evidence="1">
    <location>
        <begin position="1"/>
        <end position="83"/>
    </location>
</feature>
<dbReference type="AlphaFoldDB" id="A0AAV0B9R8"/>
<dbReference type="EMBL" id="CALTRL010004122">
    <property type="protein sequence ID" value="CAH7682495.1"/>
    <property type="molecule type" value="Genomic_DNA"/>
</dbReference>
<feature type="compositionally biased region" description="Acidic residues" evidence="1">
    <location>
        <begin position="61"/>
        <end position="75"/>
    </location>
</feature>
<protein>
    <recommendedName>
        <fullName evidence="4">Protein SDA1</fullName>
    </recommendedName>
</protein>
<gene>
    <name evidence="2" type="ORF">PPACK8108_LOCUS15431</name>
</gene>
<evidence type="ECO:0000313" key="2">
    <source>
        <dbReference type="EMBL" id="CAH7682495.1"/>
    </source>
</evidence>
<proteinExistence type="predicted"/>
<feature type="compositionally biased region" description="Basic residues" evidence="1">
    <location>
        <begin position="166"/>
        <end position="185"/>
    </location>
</feature>
<evidence type="ECO:0008006" key="4">
    <source>
        <dbReference type="Google" id="ProtNLM"/>
    </source>
</evidence>
<feature type="compositionally biased region" description="Basic and acidic residues" evidence="1">
    <location>
        <begin position="51"/>
        <end position="60"/>
    </location>
</feature>
<name>A0AAV0B9R8_PHAPC</name>
<reference evidence="2" key="1">
    <citation type="submission" date="2022-06" db="EMBL/GenBank/DDBJ databases">
        <authorList>
            <consortium name="SYNGENTA / RWTH Aachen University"/>
        </authorList>
    </citation>
    <scope>NUCLEOTIDE SEQUENCE</scope>
</reference>
<feature type="compositionally biased region" description="Basic and acidic residues" evidence="1">
    <location>
        <begin position="186"/>
        <end position="204"/>
    </location>
</feature>
<comment type="caution">
    <text evidence="2">The sequence shown here is derived from an EMBL/GenBank/DDBJ whole genome shotgun (WGS) entry which is preliminary data.</text>
</comment>